<reference evidence="1" key="2">
    <citation type="submission" date="2021-01" db="EMBL/GenBank/DDBJ databases">
        <authorList>
            <person name="Schikora-Tamarit M.A."/>
        </authorList>
    </citation>
    <scope>NUCLEOTIDE SEQUENCE</scope>
    <source>
        <strain evidence="1">NCAIM Y.01608</strain>
    </source>
</reference>
<comment type="caution">
    <text evidence="1">The sequence shown here is derived from an EMBL/GenBank/DDBJ whole genome shotgun (WGS) entry which is preliminary data.</text>
</comment>
<dbReference type="OrthoDB" id="3994237at2759"/>
<proteinExistence type="predicted"/>
<reference evidence="1" key="1">
    <citation type="journal article" date="2021" name="Open Biol.">
        <title>Shared evolutionary footprints suggest mitochondrial oxidative damage underlies multiple complex I losses in fungi.</title>
        <authorList>
            <person name="Schikora-Tamarit M.A."/>
            <person name="Marcet-Houben M."/>
            <person name="Nosek J."/>
            <person name="Gabaldon T."/>
        </authorList>
    </citation>
    <scope>NUCLEOTIDE SEQUENCE</scope>
    <source>
        <strain evidence="1">NCAIM Y.01608</strain>
    </source>
</reference>
<dbReference type="AlphaFoldDB" id="A0A9P8SYQ5"/>
<name>A0A9P8SYQ5_9ASCO</name>
<sequence>MVAVSRVNSIVASIGFSNDDDLQSFYTALDGSNNDSLLDIVTDTTIADVGSVSAEEESLVEDADLLSRNMVVLKKAPETSDETLRVSRQLLKDELRVTGLINTLISSYPPSLEVSEDIEEPPRKRLEIVWSRLRRLIRKLFRRRH</sequence>
<dbReference type="EMBL" id="JAEUBD010001504">
    <property type="protein sequence ID" value="KAH3659928.1"/>
    <property type="molecule type" value="Genomic_DNA"/>
</dbReference>
<dbReference type="Proteomes" id="UP000788993">
    <property type="component" value="Unassembled WGS sequence"/>
</dbReference>
<evidence type="ECO:0000313" key="1">
    <source>
        <dbReference type="EMBL" id="KAH3659928.1"/>
    </source>
</evidence>
<keyword evidence="2" id="KW-1185">Reference proteome</keyword>
<protein>
    <submittedName>
        <fullName evidence="1">Uncharacterized protein</fullName>
    </submittedName>
</protein>
<accession>A0A9P8SYQ5</accession>
<gene>
    <name evidence="1" type="ORF">OGATHE_005973</name>
</gene>
<evidence type="ECO:0000313" key="2">
    <source>
        <dbReference type="Proteomes" id="UP000788993"/>
    </source>
</evidence>
<organism evidence="1 2">
    <name type="scientific">Ogataea polymorpha</name>
    <dbReference type="NCBI Taxonomy" id="460523"/>
    <lineage>
        <taxon>Eukaryota</taxon>
        <taxon>Fungi</taxon>
        <taxon>Dikarya</taxon>
        <taxon>Ascomycota</taxon>
        <taxon>Saccharomycotina</taxon>
        <taxon>Pichiomycetes</taxon>
        <taxon>Pichiales</taxon>
        <taxon>Pichiaceae</taxon>
        <taxon>Ogataea</taxon>
    </lineage>
</organism>